<feature type="compositionally biased region" description="Low complexity" evidence="7">
    <location>
        <begin position="220"/>
        <end position="229"/>
    </location>
</feature>
<dbReference type="GO" id="GO:0005886">
    <property type="term" value="C:plasma membrane"/>
    <property type="evidence" value="ECO:0007669"/>
    <property type="project" value="UniProtKB-SubCell"/>
</dbReference>
<dbReference type="PANTHER" id="PTHR33567:SF3">
    <property type="entry name" value="CHROMATE ION TRANSPORTER (EUROFUNG)"/>
    <property type="match status" value="1"/>
</dbReference>
<feature type="transmembrane region" description="Helical" evidence="8">
    <location>
        <begin position="384"/>
        <end position="406"/>
    </location>
</feature>
<feature type="transmembrane region" description="Helical" evidence="8">
    <location>
        <begin position="344"/>
        <end position="372"/>
    </location>
</feature>
<evidence type="ECO:0000256" key="7">
    <source>
        <dbReference type="SAM" id="MobiDB-lite"/>
    </source>
</evidence>
<evidence type="ECO:0000313" key="9">
    <source>
        <dbReference type="EMBL" id="KAK0653126.1"/>
    </source>
</evidence>
<comment type="caution">
    <text evidence="9">The sequence shown here is derived from an EMBL/GenBank/DDBJ whole genome shotgun (WGS) entry which is preliminary data.</text>
</comment>
<feature type="transmembrane region" description="Helical" evidence="8">
    <location>
        <begin position="117"/>
        <end position="137"/>
    </location>
</feature>
<dbReference type="Proteomes" id="UP001174936">
    <property type="component" value="Unassembled WGS sequence"/>
</dbReference>
<evidence type="ECO:0000256" key="2">
    <source>
        <dbReference type="ARBA" id="ARBA00005262"/>
    </source>
</evidence>
<evidence type="ECO:0000256" key="6">
    <source>
        <dbReference type="ARBA" id="ARBA00023136"/>
    </source>
</evidence>
<proteinExistence type="inferred from homology"/>
<feature type="transmembrane region" description="Helical" evidence="8">
    <location>
        <begin position="149"/>
        <end position="173"/>
    </location>
</feature>
<name>A0AA39YKC6_9PEZI</name>
<protein>
    <submittedName>
        <fullName evidence="9">Chromate transporter-domain-containing protein</fullName>
    </submittedName>
</protein>
<feature type="transmembrane region" description="Helical" evidence="8">
    <location>
        <begin position="82"/>
        <end position="105"/>
    </location>
</feature>
<feature type="transmembrane region" description="Helical" evidence="8">
    <location>
        <begin position="312"/>
        <end position="332"/>
    </location>
</feature>
<dbReference type="InterPro" id="IPR014047">
    <property type="entry name" value="Chr_Tranpt_l_chain"/>
</dbReference>
<reference evidence="9" key="1">
    <citation type="submission" date="2023-06" db="EMBL/GenBank/DDBJ databases">
        <title>Genome-scale phylogeny and comparative genomics of the fungal order Sordariales.</title>
        <authorList>
            <consortium name="Lawrence Berkeley National Laboratory"/>
            <person name="Hensen N."/>
            <person name="Bonometti L."/>
            <person name="Westerberg I."/>
            <person name="Brannstrom I.O."/>
            <person name="Guillou S."/>
            <person name="Cros-Aarteil S."/>
            <person name="Calhoun S."/>
            <person name="Haridas S."/>
            <person name="Kuo A."/>
            <person name="Mondo S."/>
            <person name="Pangilinan J."/>
            <person name="Riley R."/>
            <person name="Labutti K."/>
            <person name="Andreopoulos B."/>
            <person name="Lipzen A."/>
            <person name="Chen C."/>
            <person name="Yanf M."/>
            <person name="Daum C."/>
            <person name="Ng V."/>
            <person name="Clum A."/>
            <person name="Steindorff A."/>
            <person name="Ohm R."/>
            <person name="Martin F."/>
            <person name="Silar P."/>
            <person name="Natvig D."/>
            <person name="Lalanne C."/>
            <person name="Gautier V."/>
            <person name="Ament-Velasquez S.L."/>
            <person name="Kruys A."/>
            <person name="Hutchinson M.I."/>
            <person name="Powell A.J."/>
            <person name="Barry K."/>
            <person name="Miller A.N."/>
            <person name="Grigoriev I.V."/>
            <person name="Debuchy R."/>
            <person name="Gladieux P."/>
            <person name="Thoren M.H."/>
            <person name="Johannesson H."/>
        </authorList>
    </citation>
    <scope>NUCLEOTIDE SEQUENCE</scope>
    <source>
        <strain evidence="9">SMH2532-1</strain>
    </source>
</reference>
<feature type="compositionally biased region" description="Pro residues" evidence="7">
    <location>
        <begin position="198"/>
        <end position="219"/>
    </location>
</feature>
<dbReference type="PANTHER" id="PTHR33567">
    <property type="entry name" value="CHROMATE ION TRANSPORTER (EUROFUNG)"/>
    <property type="match status" value="1"/>
</dbReference>
<dbReference type="AlphaFoldDB" id="A0AA39YKC6"/>
<evidence type="ECO:0000256" key="4">
    <source>
        <dbReference type="ARBA" id="ARBA00022692"/>
    </source>
</evidence>
<keyword evidence="6 8" id="KW-0472">Membrane</keyword>
<evidence type="ECO:0000256" key="8">
    <source>
        <dbReference type="SAM" id="Phobius"/>
    </source>
</evidence>
<evidence type="ECO:0000256" key="3">
    <source>
        <dbReference type="ARBA" id="ARBA00022475"/>
    </source>
</evidence>
<comment type="subcellular location">
    <subcellularLocation>
        <location evidence="1">Cell membrane</location>
        <topology evidence="1">Multi-pass membrane protein</topology>
    </subcellularLocation>
</comment>
<dbReference type="PIRSF" id="PIRSF004810">
    <property type="entry name" value="ChrA"/>
    <property type="match status" value="1"/>
</dbReference>
<sequence>MVKISAASWRVFLAANWDLGFTAFGGPPVHFKIYYDRFVTKEKWISEHYFQELFGVALALSGPASTKLLYCINLAHGGTWQAVMSFFFFTIPAATVMFVLSLGVANIDQKLPDAACASLSGLNAAVVGVIALAATQLSSQAITDDLTRMILFFTASAGILHTAVWYFPLLLVASGLASLLHDLGHSTTRLENGIIPETNPPIRPPLAPSPSPTPDPTTPLLPHSHTPTSEPHAHTPVSLRTGIILLSTFLTLLALLCILPSTLRSPPPVLLSLFTSMVLAGTVIFGGGPVVIPLLNSYLVTPGWVSQRDFLIGLALIQALPGPNFNVAVFLGSLTASKAGRSPLLGAVLAWVGIFGPGMVLVHATMGVWGVVRGKSGVRSALRGVNAGAVGLVWTVVVRIWGVGLLSGEEPARSLGEDPWWMVVAAGNYVLGRWYGVSPPVTIVGGAFMGLIRYVVVANV</sequence>
<evidence type="ECO:0000313" key="10">
    <source>
        <dbReference type="Proteomes" id="UP001174936"/>
    </source>
</evidence>
<keyword evidence="10" id="KW-1185">Reference proteome</keyword>
<keyword evidence="3" id="KW-1003">Cell membrane</keyword>
<feature type="region of interest" description="Disordered" evidence="7">
    <location>
        <begin position="193"/>
        <end position="234"/>
    </location>
</feature>
<feature type="transmembrane region" description="Helical" evidence="8">
    <location>
        <begin position="237"/>
        <end position="258"/>
    </location>
</feature>
<organism evidence="9 10">
    <name type="scientific">Cercophora newfieldiana</name>
    <dbReference type="NCBI Taxonomy" id="92897"/>
    <lineage>
        <taxon>Eukaryota</taxon>
        <taxon>Fungi</taxon>
        <taxon>Dikarya</taxon>
        <taxon>Ascomycota</taxon>
        <taxon>Pezizomycotina</taxon>
        <taxon>Sordariomycetes</taxon>
        <taxon>Sordariomycetidae</taxon>
        <taxon>Sordariales</taxon>
        <taxon>Lasiosphaeriaceae</taxon>
        <taxon>Cercophora</taxon>
    </lineage>
</organism>
<comment type="similarity">
    <text evidence="2">Belongs to the chromate ion transporter (CHR) (TC 2.A.51) family.</text>
</comment>
<dbReference type="InterPro" id="IPR003370">
    <property type="entry name" value="Chromate_transpt"/>
</dbReference>
<gene>
    <name evidence="9" type="ORF">B0T16DRAFT_322364</name>
</gene>
<dbReference type="Pfam" id="PF02417">
    <property type="entry name" value="Chromate_transp"/>
    <property type="match status" value="2"/>
</dbReference>
<accession>A0AA39YKC6</accession>
<keyword evidence="5 8" id="KW-1133">Transmembrane helix</keyword>
<evidence type="ECO:0000256" key="1">
    <source>
        <dbReference type="ARBA" id="ARBA00004651"/>
    </source>
</evidence>
<evidence type="ECO:0000256" key="5">
    <source>
        <dbReference type="ARBA" id="ARBA00022989"/>
    </source>
</evidence>
<dbReference type="GO" id="GO:0015109">
    <property type="term" value="F:chromate transmembrane transporter activity"/>
    <property type="evidence" value="ECO:0007669"/>
    <property type="project" value="InterPro"/>
</dbReference>
<keyword evidence="4 8" id="KW-0812">Transmembrane</keyword>
<feature type="transmembrane region" description="Helical" evidence="8">
    <location>
        <begin position="270"/>
        <end position="292"/>
    </location>
</feature>
<dbReference type="EMBL" id="JAULSV010000002">
    <property type="protein sequence ID" value="KAK0653126.1"/>
    <property type="molecule type" value="Genomic_DNA"/>
</dbReference>